<dbReference type="GO" id="GO:0016020">
    <property type="term" value="C:membrane"/>
    <property type="evidence" value="ECO:0007669"/>
    <property type="project" value="UniProtKB-SubCell"/>
</dbReference>
<keyword evidence="4 7" id="KW-1133">Transmembrane helix</keyword>
<dbReference type="InterPro" id="IPR002524">
    <property type="entry name" value="Cation_efflux"/>
</dbReference>
<sequence length="337" mass="35048">MAPSGSAGERGSAAPPPAGGEPVAAAPPDGSSESLLTVLVAGGVNLLIAAAKLFVGILGGSSSMVSESAHSFADTVTEGLLFVAVRRGTKPPDHRRPFGYGRESYFWALLAAMCTFGVGGVFSIYHGTLTILSGEPSGHYPLAYGVLAASAVLEGISLTRSLRQARGVPRRLRITLGEYVRTTPDTAVRAVTLEDVAAEIGIALAAIGLALEQLTGSGVYDGIASVLIGLLLCAVGYRLISVNKSLLIGQSVPDRTLAALRAELSALPGVEDVVELFATYLGPEQILVAAKIDFVDDVPADEVERLADEGARRLRARIPRVTHVYLDPTNRAGPARI</sequence>
<feature type="transmembrane region" description="Helical" evidence="7">
    <location>
        <begin position="223"/>
        <end position="240"/>
    </location>
</feature>
<organism evidence="9 10">
    <name type="scientific">Actinocatenispora comari</name>
    <dbReference type="NCBI Taxonomy" id="2807577"/>
    <lineage>
        <taxon>Bacteria</taxon>
        <taxon>Bacillati</taxon>
        <taxon>Actinomycetota</taxon>
        <taxon>Actinomycetes</taxon>
        <taxon>Micromonosporales</taxon>
        <taxon>Micromonosporaceae</taxon>
        <taxon>Actinocatenispora</taxon>
    </lineage>
</organism>
<keyword evidence="10" id="KW-1185">Reference proteome</keyword>
<evidence type="ECO:0000256" key="7">
    <source>
        <dbReference type="SAM" id="Phobius"/>
    </source>
</evidence>
<dbReference type="PANTHER" id="PTHR13414">
    <property type="entry name" value="HUEL-CATION TRANSPORTER"/>
    <property type="match status" value="1"/>
</dbReference>
<dbReference type="Gene3D" id="1.20.1510.10">
    <property type="entry name" value="Cation efflux protein transmembrane domain"/>
    <property type="match status" value="1"/>
</dbReference>
<accession>A0A8J4ELI6</accession>
<dbReference type="InterPro" id="IPR027469">
    <property type="entry name" value="Cation_efflux_TMD_sf"/>
</dbReference>
<feature type="compositionally biased region" description="Low complexity" evidence="6">
    <location>
        <begin position="1"/>
        <end position="13"/>
    </location>
</feature>
<evidence type="ECO:0000256" key="1">
    <source>
        <dbReference type="ARBA" id="ARBA00004141"/>
    </source>
</evidence>
<dbReference type="GO" id="GO:0006829">
    <property type="term" value="P:zinc ion transport"/>
    <property type="evidence" value="ECO:0007669"/>
    <property type="project" value="InterPro"/>
</dbReference>
<gene>
    <name evidence="9" type="ORF">NUM_38200</name>
</gene>
<feature type="domain" description="Cation efflux protein transmembrane" evidence="8">
    <location>
        <begin position="38"/>
        <end position="247"/>
    </location>
</feature>
<keyword evidence="3 7" id="KW-0812">Transmembrane</keyword>
<dbReference type="RefSeq" id="WP_207126279.1">
    <property type="nucleotide sequence ID" value="NZ_BOPO01000073.1"/>
</dbReference>
<dbReference type="NCBIfam" id="TIGR01297">
    <property type="entry name" value="CDF"/>
    <property type="match status" value="1"/>
</dbReference>
<evidence type="ECO:0000259" key="8">
    <source>
        <dbReference type="Pfam" id="PF01545"/>
    </source>
</evidence>
<evidence type="ECO:0000256" key="5">
    <source>
        <dbReference type="ARBA" id="ARBA00023136"/>
    </source>
</evidence>
<evidence type="ECO:0000256" key="4">
    <source>
        <dbReference type="ARBA" id="ARBA00022989"/>
    </source>
</evidence>
<name>A0A8J4ELI6_9ACTN</name>
<evidence type="ECO:0000313" key="9">
    <source>
        <dbReference type="EMBL" id="GIL28566.1"/>
    </source>
</evidence>
<dbReference type="PANTHER" id="PTHR13414:SF9">
    <property type="entry name" value="PROTON-COUPLED ZINC ANTIPORTER SLC30A9, MITOCHONDRIAL"/>
    <property type="match status" value="1"/>
</dbReference>
<protein>
    <submittedName>
        <fullName evidence="9">Cation diffusion facilitator transporter</fullName>
    </submittedName>
</protein>
<comment type="caution">
    <text evidence="9">The sequence shown here is derived from an EMBL/GenBank/DDBJ whole genome shotgun (WGS) entry which is preliminary data.</text>
</comment>
<keyword evidence="5 7" id="KW-0472">Membrane</keyword>
<dbReference type="InterPro" id="IPR036837">
    <property type="entry name" value="Cation_efflux_CTD_sf"/>
</dbReference>
<dbReference type="Proteomes" id="UP000614996">
    <property type="component" value="Unassembled WGS sequence"/>
</dbReference>
<dbReference type="InterPro" id="IPR040177">
    <property type="entry name" value="SLC30A9"/>
</dbReference>
<dbReference type="SUPFAM" id="SSF161111">
    <property type="entry name" value="Cation efflux protein transmembrane domain-like"/>
    <property type="match status" value="1"/>
</dbReference>
<dbReference type="EMBL" id="BOPO01000073">
    <property type="protein sequence ID" value="GIL28566.1"/>
    <property type="molecule type" value="Genomic_DNA"/>
</dbReference>
<dbReference type="InterPro" id="IPR058533">
    <property type="entry name" value="Cation_efflux_TM"/>
</dbReference>
<comment type="subcellular location">
    <subcellularLocation>
        <location evidence="1">Membrane</location>
        <topology evidence="1">Multi-pass membrane protein</topology>
    </subcellularLocation>
</comment>
<feature type="transmembrane region" description="Helical" evidence="7">
    <location>
        <begin position="35"/>
        <end position="55"/>
    </location>
</feature>
<evidence type="ECO:0000256" key="2">
    <source>
        <dbReference type="ARBA" id="ARBA00022448"/>
    </source>
</evidence>
<reference evidence="10" key="1">
    <citation type="journal article" date="2021" name="Int. J. Syst. Evol. Microbiol.">
        <title>Actinocatenispora comari sp. nov., an endophytic actinomycete isolated from aerial parts of Comarum salesowianum.</title>
        <authorList>
            <person name="Oyunbileg N."/>
            <person name="Iizaka Y."/>
            <person name="Hamada M."/>
            <person name="Davaapurev B.O."/>
            <person name="Fukumoto A."/>
            <person name="Tsetseg B."/>
            <person name="Kato F."/>
            <person name="Tamura T."/>
            <person name="Batkhuu J."/>
            <person name="Anzai Y."/>
        </authorList>
    </citation>
    <scope>NUCLEOTIDE SEQUENCE [LARGE SCALE GENOMIC DNA]</scope>
    <source>
        <strain evidence="10">NUM-2625</strain>
    </source>
</reference>
<dbReference type="AlphaFoldDB" id="A0A8J4ELI6"/>
<feature type="region of interest" description="Disordered" evidence="6">
    <location>
        <begin position="1"/>
        <end position="28"/>
    </location>
</feature>
<dbReference type="Pfam" id="PF01545">
    <property type="entry name" value="Cation_efflux"/>
    <property type="match status" value="1"/>
</dbReference>
<evidence type="ECO:0000256" key="6">
    <source>
        <dbReference type="SAM" id="MobiDB-lite"/>
    </source>
</evidence>
<evidence type="ECO:0000256" key="3">
    <source>
        <dbReference type="ARBA" id="ARBA00022692"/>
    </source>
</evidence>
<evidence type="ECO:0000313" key="10">
    <source>
        <dbReference type="Proteomes" id="UP000614996"/>
    </source>
</evidence>
<keyword evidence="2" id="KW-0813">Transport</keyword>
<dbReference type="GO" id="GO:0008324">
    <property type="term" value="F:monoatomic cation transmembrane transporter activity"/>
    <property type="evidence" value="ECO:0007669"/>
    <property type="project" value="InterPro"/>
</dbReference>
<proteinExistence type="predicted"/>
<feature type="transmembrane region" description="Helical" evidence="7">
    <location>
        <begin position="105"/>
        <end position="126"/>
    </location>
</feature>
<dbReference type="SUPFAM" id="SSF160240">
    <property type="entry name" value="Cation efflux protein cytoplasmic domain-like"/>
    <property type="match status" value="1"/>
</dbReference>